<evidence type="ECO:0000259" key="4">
    <source>
        <dbReference type="SMART" id="SM01066"/>
    </source>
</evidence>
<gene>
    <name evidence="5" type="ORF">MNEG_1364</name>
</gene>
<dbReference type="Proteomes" id="UP000054498">
    <property type="component" value="Unassembled WGS sequence"/>
</dbReference>
<feature type="domain" description="Carbohydrate binding module family 25" evidence="4">
    <location>
        <begin position="230"/>
        <end position="320"/>
    </location>
</feature>
<organism evidence="5 6">
    <name type="scientific">Monoraphidium neglectum</name>
    <dbReference type="NCBI Taxonomy" id="145388"/>
    <lineage>
        <taxon>Eukaryota</taxon>
        <taxon>Viridiplantae</taxon>
        <taxon>Chlorophyta</taxon>
        <taxon>core chlorophytes</taxon>
        <taxon>Chlorophyceae</taxon>
        <taxon>CS clade</taxon>
        <taxon>Sphaeropleales</taxon>
        <taxon>Selenastraceae</taxon>
        <taxon>Monoraphidium</taxon>
    </lineage>
</organism>
<protein>
    <recommendedName>
        <fullName evidence="2">starch synthase</fullName>
        <ecNumber evidence="2">2.4.1.21</ecNumber>
    </recommendedName>
</protein>
<dbReference type="GO" id="GO:2001070">
    <property type="term" value="F:starch binding"/>
    <property type="evidence" value="ECO:0007669"/>
    <property type="project" value="InterPro"/>
</dbReference>
<dbReference type="AlphaFoldDB" id="A0A0D2LJL4"/>
<keyword evidence="5" id="KW-0808">Transferase</keyword>
<reference evidence="5 6" key="1">
    <citation type="journal article" date="2013" name="BMC Genomics">
        <title>Reconstruction of the lipid metabolism for the microalga Monoraphidium neglectum from its genome sequence reveals characteristics suitable for biofuel production.</title>
        <authorList>
            <person name="Bogen C."/>
            <person name="Al-Dilaimi A."/>
            <person name="Albersmeier A."/>
            <person name="Wichmann J."/>
            <person name="Grundmann M."/>
            <person name="Rupp O."/>
            <person name="Lauersen K.J."/>
            <person name="Blifernez-Klassen O."/>
            <person name="Kalinowski J."/>
            <person name="Goesmann A."/>
            <person name="Mussgnug J.H."/>
            <person name="Kruse O."/>
        </authorList>
    </citation>
    <scope>NUCLEOTIDE SEQUENCE [LARGE SCALE GENOMIC DNA]</scope>
    <source>
        <strain evidence="5 6">SAG 48.87</strain>
    </source>
</reference>
<dbReference type="OrthoDB" id="2018403at2759"/>
<keyword evidence="6" id="KW-1185">Reference proteome</keyword>
<feature type="coiled-coil region" evidence="3">
    <location>
        <begin position="142"/>
        <end position="176"/>
    </location>
</feature>
<accession>A0A0D2LJL4</accession>
<proteinExistence type="predicted"/>
<evidence type="ECO:0000256" key="1">
    <source>
        <dbReference type="ARBA" id="ARBA00001478"/>
    </source>
</evidence>
<dbReference type="EC" id="2.4.1.21" evidence="2"/>
<dbReference type="InterPro" id="IPR013783">
    <property type="entry name" value="Ig-like_fold"/>
</dbReference>
<feature type="domain" description="Carbohydrate binding module family 25" evidence="4">
    <location>
        <begin position="422"/>
        <end position="520"/>
    </location>
</feature>
<dbReference type="Gene3D" id="2.60.40.10">
    <property type="entry name" value="Immunoglobulins"/>
    <property type="match status" value="1"/>
</dbReference>
<comment type="catalytic activity">
    <reaction evidence="1">
        <text>[(1-&gt;4)-alpha-D-glucosyl](n) + ADP-alpha-D-glucose = [(1-&gt;4)-alpha-D-glucosyl](n+1) + ADP + H(+)</text>
        <dbReference type="Rhea" id="RHEA:18189"/>
        <dbReference type="Rhea" id="RHEA-COMP:9584"/>
        <dbReference type="Rhea" id="RHEA-COMP:9587"/>
        <dbReference type="ChEBI" id="CHEBI:15378"/>
        <dbReference type="ChEBI" id="CHEBI:15444"/>
        <dbReference type="ChEBI" id="CHEBI:57498"/>
        <dbReference type="ChEBI" id="CHEBI:456216"/>
        <dbReference type="EC" id="2.4.1.21"/>
    </reaction>
</comment>
<dbReference type="STRING" id="145388.A0A0D2LJL4"/>
<dbReference type="PANTHER" id="PTHR46083:SF5">
    <property type="entry name" value="STARCH SYNTHASE 3, CHLOROPLASTIC_AMYLOPLASTIC"/>
    <property type="match status" value="1"/>
</dbReference>
<dbReference type="InterPro" id="IPR005085">
    <property type="entry name" value="CBM25"/>
</dbReference>
<keyword evidence="3" id="KW-0175">Coiled coil</keyword>
<evidence type="ECO:0000313" key="6">
    <source>
        <dbReference type="Proteomes" id="UP000054498"/>
    </source>
</evidence>
<dbReference type="RefSeq" id="XP_013905613.1">
    <property type="nucleotide sequence ID" value="XM_014050159.1"/>
</dbReference>
<dbReference type="GeneID" id="25731122"/>
<sequence length="645" mass="69582">MLGHRPLAGQRCSRGGVAVTPARRRIARVARVLNTAQLDKAAAAAAAKAAAPTGTSGGGAELDDKSKLKAVHAKITAARELARRLSEEKQAVVAAGKSEDGALLVKSTELAAAAAAAQAARADAAARKLTRGEGAAGGREQLTRLRAENDALKALLLEMAADRRAAQERLSDLQQRITSPAAAAAAAAAAPAAAPPAARGEELVRLAEAARRAGQGTFTWPAGVAGGRVGTTIKLYYDRARGPLSRDARPRIKAGLNKWEEILLLDMRRADVLVGLDGQDWWEADVQLPEELFQFDYVIVDAVTGGVDNNKAQDFHLPLMGGPTEQEVIDRRTAAFAESERKRHEMLQAEEDRQWALVEAVAKEAAEKARVEFRERRARELLAAATEATTRRRDPALASIPRAPSQPNVYAWGGGDGAVRAGERMLLAYNCGSGKLAHTNSAKLHLGVDGWKDKQKTVFDMAPLSSSELKELGLPPSGGSWCGVWVDVPRNAELLDFVFSDRDQRAWDNNNGRDYHTAVEDPLDAENLLETVLAAMTRESEDADLAAEERAATRAARRVESRARVARKRREAQQEVLFTVPLVPNAGETCELHYNPTLTPLRGRPDVFVSGGFNRWRHPQRFGPALMQPTMKGGLGFVKAVVDGR</sequence>
<evidence type="ECO:0000313" key="5">
    <source>
        <dbReference type="EMBL" id="KIZ06594.1"/>
    </source>
</evidence>
<dbReference type="GO" id="GO:0009011">
    <property type="term" value="F:alpha-1,4-glucan glucosyltransferase (ADP-glucose donor) activity"/>
    <property type="evidence" value="ECO:0007669"/>
    <property type="project" value="UniProtKB-EC"/>
</dbReference>
<name>A0A0D2LJL4_9CHLO</name>
<dbReference type="KEGG" id="mng:MNEG_1364"/>
<dbReference type="PANTHER" id="PTHR46083">
    <property type="match status" value="1"/>
</dbReference>
<evidence type="ECO:0000256" key="2">
    <source>
        <dbReference type="ARBA" id="ARBA00012588"/>
    </source>
</evidence>
<dbReference type="SMART" id="SM01066">
    <property type="entry name" value="CBM_25"/>
    <property type="match status" value="2"/>
</dbReference>
<evidence type="ECO:0000256" key="3">
    <source>
        <dbReference type="SAM" id="Coils"/>
    </source>
</evidence>
<keyword evidence="5" id="KW-0328">Glycosyltransferase</keyword>
<dbReference type="EMBL" id="KK100353">
    <property type="protein sequence ID" value="KIZ06594.1"/>
    <property type="molecule type" value="Genomic_DNA"/>
</dbReference>